<protein>
    <recommendedName>
        <fullName evidence="3">N-acetylglucosamine-6-phosphate deacetylase</fullName>
        <ecNumber evidence="2">3.5.1.25</ecNumber>
    </recommendedName>
</protein>
<evidence type="ECO:0000256" key="5">
    <source>
        <dbReference type="ARBA" id="ARBA00022801"/>
    </source>
</evidence>
<keyword evidence="6 9" id="KW-0119">Carbohydrate metabolism</keyword>
<dbReference type="SUPFAM" id="SSF51556">
    <property type="entry name" value="Metallo-dependent hydrolases"/>
    <property type="match status" value="1"/>
</dbReference>
<dbReference type="InterPro" id="IPR003764">
    <property type="entry name" value="GlcNAc_6-P_deAcase"/>
</dbReference>
<feature type="binding site" evidence="11">
    <location>
        <position position="212"/>
    </location>
    <ligand>
        <name>Zn(2+)</name>
        <dbReference type="ChEBI" id="CHEBI:29105"/>
    </ligand>
</feature>
<comment type="similarity">
    <text evidence="1 9">Belongs to the metallo-dependent hydrolases superfamily. NagA family.</text>
</comment>
<comment type="cofactor">
    <cofactor evidence="11">
        <name>a divalent metal cation</name>
        <dbReference type="ChEBI" id="CHEBI:60240"/>
    </cofactor>
    <text evidence="11">Binds 1 divalent metal cation per subunit.</text>
</comment>
<dbReference type="PANTHER" id="PTHR11113">
    <property type="entry name" value="N-ACETYLGLUCOSAMINE-6-PHOSPHATE DEACETYLASE"/>
    <property type="match status" value="1"/>
</dbReference>
<dbReference type="NCBIfam" id="TIGR00221">
    <property type="entry name" value="nagA"/>
    <property type="match status" value="1"/>
</dbReference>
<dbReference type="AlphaFoldDB" id="A0A0B8QNK5"/>
<gene>
    <name evidence="13" type="ORF">JCM5805K_1292</name>
</gene>
<feature type="binding site" evidence="11">
    <location>
        <position position="146"/>
    </location>
    <ligand>
        <name>Zn(2+)</name>
        <dbReference type="ChEBI" id="CHEBI:29105"/>
    </ligand>
</feature>
<dbReference type="InterPro" id="IPR011059">
    <property type="entry name" value="Metal-dep_hydrolase_composite"/>
</dbReference>
<reference evidence="13 14" key="1">
    <citation type="submission" date="2015-01" db="EMBL/GenBank/DDBJ databases">
        <title>Lactococcus lactis subsp.lactis JCM 5805 whole genome shotgun sequence.</title>
        <authorList>
            <person name="Fujii T."/>
            <person name="Tomita Y."/>
            <person name="Ikushima S."/>
            <person name="Fujiwara D."/>
        </authorList>
    </citation>
    <scope>NUCLEOTIDE SEQUENCE [LARGE SCALE GENOMIC DNA]</scope>
    <source>
        <strain evidence="13 14">JCM 5805</strain>
    </source>
</reference>
<dbReference type="PANTHER" id="PTHR11113:SF14">
    <property type="entry name" value="N-ACETYLGLUCOSAMINE-6-PHOSPHATE DEACETYLASE"/>
    <property type="match status" value="1"/>
</dbReference>
<evidence type="ECO:0000256" key="8">
    <source>
        <dbReference type="ARBA" id="ARBA00060590"/>
    </source>
</evidence>
<comment type="caution">
    <text evidence="13">The sequence shown here is derived from an EMBL/GenBank/DDBJ whole genome shotgun (WGS) entry which is preliminary data.</text>
</comment>
<evidence type="ECO:0000259" key="12">
    <source>
        <dbReference type="Pfam" id="PF01979"/>
    </source>
</evidence>
<evidence type="ECO:0000313" key="14">
    <source>
        <dbReference type="Proteomes" id="UP000031847"/>
    </source>
</evidence>
<dbReference type="Gene3D" id="3.20.20.140">
    <property type="entry name" value="Metal-dependent hydrolases"/>
    <property type="match status" value="1"/>
</dbReference>
<evidence type="ECO:0000256" key="9">
    <source>
        <dbReference type="PIRNR" id="PIRNR038994"/>
    </source>
</evidence>
<dbReference type="EC" id="3.5.1.25" evidence="2"/>
<accession>A0A0B8QNK5</accession>
<evidence type="ECO:0000256" key="4">
    <source>
        <dbReference type="ARBA" id="ARBA00022723"/>
    </source>
</evidence>
<name>A0A0B8QNK5_LACLL</name>
<evidence type="ECO:0000256" key="2">
    <source>
        <dbReference type="ARBA" id="ARBA00011899"/>
    </source>
</evidence>
<dbReference type="CDD" id="cd00854">
    <property type="entry name" value="NagA"/>
    <property type="match status" value="1"/>
</dbReference>
<dbReference type="SUPFAM" id="SSF51338">
    <property type="entry name" value="Composite domain of metallo-dependent hydrolases"/>
    <property type="match status" value="1"/>
</dbReference>
<dbReference type="FunFam" id="3.20.20.140:FF:000004">
    <property type="entry name" value="N-acetylglucosamine-6-phosphate deacetylase"/>
    <property type="match status" value="1"/>
</dbReference>
<keyword evidence="4 11" id="KW-0479">Metal-binding</keyword>
<comment type="pathway">
    <text evidence="8">Amino-sugar metabolism; N-acetylneuraminate degradation; D-fructose 6-phosphate from N-acetylneuraminate: step 4/5.</text>
</comment>
<evidence type="ECO:0000256" key="11">
    <source>
        <dbReference type="PIRSR" id="PIRSR038994-3"/>
    </source>
</evidence>
<evidence type="ECO:0000256" key="7">
    <source>
        <dbReference type="ARBA" id="ARBA00047647"/>
    </source>
</evidence>
<dbReference type="EMBL" id="BBSI01000022">
    <property type="protein sequence ID" value="GAM80181.1"/>
    <property type="molecule type" value="Genomic_DNA"/>
</dbReference>
<dbReference type="GO" id="GO:0008448">
    <property type="term" value="F:N-acetylglucosamine-6-phosphate deacetylase activity"/>
    <property type="evidence" value="ECO:0007669"/>
    <property type="project" value="UniProtKB-EC"/>
</dbReference>
<feature type="binding site" evidence="11">
    <location>
        <position position="233"/>
    </location>
    <ligand>
        <name>Zn(2+)</name>
        <dbReference type="ChEBI" id="CHEBI:29105"/>
    </ligand>
</feature>
<feature type="active site" description="Proton donor/acceptor" evidence="10">
    <location>
        <position position="291"/>
    </location>
</feature>
<evidence type="ECO:0000256" key="1">
    <source>
        <dbReference type="ARBA" id="ARBA00010716"/>
    </source>
</evidence>
<dbReference type="Proteomes" id="UP000031847">
    <property type="component" value="Unassembled WGS sequence"/>
</dbReference>
<dbReference type="InterPro" id="IPR032466">
    <property type="entry name" value="Metal_Hydrolase"/>
</dbReference>
<evidence type="ECO:0000313" key="13">
    <source>
        <dbReference type="EMBL" id="GAM80181.1"/>
    </source>
</evidence>
<dbReference type="PIRSF" id="PIRSF038994">
    <property type="entry name" value="NagA"/>
    <property type="match status" value="1"/>
</dbReference>
<evidence type="ECO:0000256" key="10">
    <source>
        <dbReference type="PIRSR" id="PIRSR038994-1"/>
    </source>
</evidence>
<comment type="catalytic activity">
    <reaction evidence="7">
        <text>N-acetyl-D-glucosamine 6-phosphate + H2O = D-glucosamine 6-phosphate + acetate</text>
        <dbReference type="Rhea" id="RHEA:22936"/>
        <dbReference type="ChEBI" id="CHEBI:15377"/>
        <dbReference type="ChEBI" id="CHEBI:30089"/>
        <dbReference type="ChEBI" id="CHEBI:57513"/>
        <dbReference type="ChEBI" id="CHEBI:58725"/>
        <dbReference type="EC" id="3.5.1.25"/>
    </reaction>
</comment>
<dbReference type="GO" id="GO:0006046">
    <property type="term" value="P:N-acetylglucosamine catabolic process"/>
    <property type="evidence" value="ECO:0007669"/>
    <property type="project" value="TreeGrafter"/>
</dbReference>
<evidence type="ECO:0000256" key="3">
    <source>
        <dbReference type="ARBA" id="ARBA00018029"/>
    </source>
</evidence>
<proteinExistence type="inferred from homology"/>
<dbReference type="InterPro" id="IPR006680">
    <property type="entry name" value="Amidohydro-rel"/>
</dbReference>
<dbReference type="Gene3D" id="2.30.40.10">
    <property type="entry name" value="Urease, subunit C, domain 1"/>
    <property type="match status" value="1"/>
</dbReference>
<sequence>MTKKIKGAKIKEKEEEIFMTYYIKADQFFYAYETKKGGFLEITDGKFGEWTEEAPAGADILDYSGQSIAPGLVETHIHGFGGADAQDAEVEGIMGTMSEGLLSAGVTSFLPSPLTDDHEGLKAVCTVVGEHYQEARGAKVRGIFFEGPFFTEEKKGAQNPKYMRDAKMWELEDWQEAAHGMLKKIGLAPERDGSEDFIRKATESGVVIALGHSNATYKQAVAGVQAGASVWVHTFNGMSGMTHQEPGMVGAILNTPNTYAELICDGHHVRPEAAEIVMKMKGGDHVVLITDSMRAAGLPDGPYMLGEYEVEVRDGAAWLPTGRPAASILTLKTAVKNVIDWGIATPAEAIMMASLTPAKSVNIDDVCGQIKPGLSADFIVLDNDFDLVATYLDGEKRYEA</sequence>
<feature type="domain" description="Amidohydrolase-related" evidence="12">
    <location>
        <begin position="68"/>
        <end position="394"/>
    </location>
</feature>
<dbReference type="GO" id="GO:0046872">
    <property type="term" value="F:metal ion binding"/>
    <property type="evidence" value="ECO:0007669"/>
    <property type="project" value="UniProtKB-KW"/>
</dbReference>
<keyword evidence="5 9" id="KW-0378">Hydrolase</keyword>
<evidence type="ECO:0000256" key="6">
    <source>
        <dbReference type="ARBA" id="ARBA00023277"/>
    </source>
</evidence>
<organism evidence="13 14">
    <name type="scientific">Lactococcus lactis subsp. lactis</name>
    <name type="common">Streptococcus lactis</name>
    <dbReference type="NCBI Taxonomy" id="1360"/>
    <lineage>
        <taxon>Bacteria</taxon>
        <taxon>Bacillati</taxon>
        <taxon>Bacillota</taxon>
        <taxon>Bacilli</taxon>
        <taxon>Lactobacillales</taxon>
        <taxon>Streptococcaceae</taxon>
        <taxon>Lactococcus</taxon>
    </lineage>
</organism>
<dbReference type="Pfam" id="PF01979">
    <property type="entry name" value="Amidohydro_1"/>
    <property type="match status" value="1"/>
</dbReference>